<dbReference type="Pfam" id="PF13385">
    <property type="entry name" value="Laminin_G_3"/>
    <property type="match status" value="1"/>
</dbReference>
<keyword evidence="2" id="KW-1185">Reference proteome</keyword>
<dbReference type="OrthoDB" id="9814380at2"/>
<dbReference type="STRING" id="1003.SAMN04488541_10742"/>
<dbReference type="EMBL" id="FONY01000074">
    <property type="protein sequence ID" value="SFF59600.1"/>
    <property type="molecule type" value="Genomic_DNA"/>
</dbReference>
<accession>A0A1I2K084</accession>
<dbReference type="GO" id="GO:0030246">
    <property type="term" value="F:carbohydrate binding"/>
    <property type="evidence" value="ECO:0007669"/>
    <property type="project" value="UniProtKB-KW"/>
</dbReference>
<gene>
    <name evidence="1" type="ORF">SAMN04488541_10742</name>
</gene>
<name>A0A1I2K084_9BACT</name>
<protein>
    <submittedName>
        <fullName evidence="1">Concanavalin A-like lectin/glucanases superfamily protein</fullName>
    </submittedName>
</protein>
<dbReference type="InterPro" id="IPR013320">
    <property type="entry name" value="ConA-like_dom_sf"/>
</dbReference>
<organism evidence="1 2">
    <name type="scientific">Thermoflexibacter ruber</name>
    <dbReference type="NCBI Taxonomy" id="1003"/>
    <lineage>
        <taxon>Bacteria</taxon>
        <taxon>Pseudomonadati</taxon>
        <taxon>Bacteroidota</taxon>
        <taxon>Cytophagia</taxon>
        <taxon>Cytophagales</taxon>
        <taxon>Thermoflexibacteraceae</taxon>
        <taxon>Thermoflexibacter</taxon>
    </lineage>
</organism>
<dbReference type="Proteomes" id="UP000199513">
    <property type="component" value="Unassembled WGS sequence"/>
</dbReference>
<dbReference type="AlphaFoldDB" id="A0A1I2K084"/>
<dbReference type="SUPFAM" id="SSF49899">
    <property type="entry name" value="Concanavalin A-like lectins/glucanases"/>
    <property type="match status" value="1"/>
</dbReference>
<proteinExistence type="predicted"/>
<sequence length="84" mass="9934">MLFRYTFNSWQHIVVTFKNGVLKLYQNNSLKATYQTDRKFIPVNSLPIQIGRSTVGNYFIGKIDDIRIYNRALSETEIQQLYQL</sequence>
<reference evidence="1 2" key="1">
    <citation type="submission" date="2016-10" db="EMBL/GenBank/DDBJ databases">
        <authorList>
            <person name="de Groot N.N."/>
        </authorList>
    </citation>
    <scope>NUCLEOTIDE SEQUENCE [LARGE SCALE GENOMIC DNA]</scope>
    <source>
        <strain>GEY</strain>
        <strain evidence="2">DSM 9560</strain>
    </source>
</reference>
<dbReference type="GO" id="GO:0005975">
    <property type="term" value="P:carbohydrate metabolic process"/>
    <property type="evidence" value="ECO:0007669"/>
    <property type="project" value="UniProtKB-ARBA"/>
</dbReference>
<dbReference type="RefSeq" id="WP_143091058.1">
    <property type="nucleotide sequence ID" value="NZ_FONY01000074.1"/>
</dbReference>
<evidence type="ECO:0000313" key="1">
    <source>
        <dbReference type="EMBL" id="SFF59600.1"/>
    </source>
</evidence>
<dbReference type="Gene3D" id="2.60.120.200">
    <property type="match status" value="1"/>
</dbReference>
<dbReference type="GO" id="GO:0004553">
    <property type="term" value="F:hydrolase activity, hydrolyzing O-glycosyl compounds"/>
    <property type="evidence" value="ECO:0007669"/>
    <property type="project" value="UniProtKB-ARBA"/>
</dbReference>
<keyword evidence="1" id="KW-0430">Lectin</keyword>
<evidence type="ECO:0000313" key="2">
    <source>
        <dbReference type="Proteomes" id="UP000199513"/>
    </source>
</evidence>